<dbReference type="SMART" id="SM00874">
    <property type="entry name" value="B5"/>
    <property type="match status" value="1"/>
</dbReference>
<keyword evidence="10 15" id="KW-0460">Magnesium</keyword>
<feature type="binding site" evidence="15">
    <location>
        <position position="458"/>
    </location>
    <ligand>
        <name>Mg(2+)</name>
        <dbReference type="ChEBI" id="CHEBI:18420"/>
        <note>shared with alpha subunit</note>
    </ligand>
</feature>
<gene>
    <name evidence="15" type="primary">pheT</name>
    <name evidence="20" type="ORF">CHU95_08860</name>
</gene>
<dbReference type="SUPFAM" id="SSF56037">
    <property type="entry name" value="PheT/TilS domain"/>
    <property type="match status" value="1"/>
</dbReference>
<keyword evidence="13 15" id="KW-0030">Aminoacyl-tRNA synthetase</keyword>
<feature type="domain" description="FDX-ACB" evidence="18">
    <location>
        <begin position="703"/>
        <end position="796"/>
    </location>
</feature>
<dbReference type="InterPro" id="IPR004532">
    <property type="entry name" value="Phe-tRNA-ligase_IIc_bsu_bact"/>
</dbReference>
<dbReference type="SUPFAM" id="SSF55681">
    <property type="entry name" value="Class II aaRS and biotin synthetases"/>
    <property type="match status" value="1"/>
</dbReference>
<dbReference type="EC" id="6.1.1.20" evidence="15"/>
<evidence type="ECO:0000256" key="8">
    <source>
        <dbReference type="ARBA" id="ARBA00022741"/>
    </source>
</evidence>
<evidence type="ECO:0000256" key="6">
    <source>
        <dbReference type="ARBA" id="ARBA00022598"/>
    </source>
</evidence>
<dbReference type="GO" id="GO:0000049">
    <property type="term" value="F:tRNA binding"/>
    <property type="evidence" value="ECO:0007669"/>
    <property type="project" value="UniProtKB-UniRule"/>
</dbReference>
<dbReference type="NCBIfam" id="NF045760">
    <property type="entry name" value="YtpR"/>
    <property type="match status" value="1"/>
</dbReference>
<evidence type="ECO:0000259" key="19">
    <source>
        <dbReference type="PROSITE" id="PS51483"/>
    </source>
</evidence>
<dbReference type="EMBL" id="NOXU01000026">
    <property type="protein sequence ID" value="OYQ35315.1"/>
    <property type="molecule type" value="Genomic_DNA"/>
</dbReference>
<dbReference type="CDD" id="cd02796">
    <property type="entry name" value="tRNA_bind_bactPheRS"/>
    <property type="match status" value="1"/>
</dbReference>
<dbReference type="FunFam" id="3.30.70.380:FF:000001">
    <property type="entry name" value="Phenylalanine--tRNA ligase beta subunit"/>
    <property type="match status" value="1"/>
</dbReference>
<dbReference type="InterPro" id="IPR005146">
    <property type="entry name" value="B3/B4_tRNA-bd"/>
</dbReference>
<comment type="similarity">
    <text evidence="2 15">Belongs to the phenylalanyl-tRNA synthetase beta subunit family. Type 1 subfamily.</text>
</comment>
<dbReference type="GO" id="GO:0006432">
    <property type="term" value="P:phenylalanyl-tRNA aminoacylation"/>
    <property type="evidence" value="ECO:0007669"/>
    <property type="project" value="UniProtKB-UniRule"/>
</dbReference>
<dbReference type="HAMAP" id="MF_00283">
    <property type="entry name" value="Phe_tRNA_synth_beta1"/>
    <property type="match status" value="1"/>
</dbReference>
<dbReference type="Pfam" id="PF03483">
    <property type="entry name" value="B3_4"/>
    <property type="match status" value="1"/>
</dbReference>
<dbReference type="SMART" id="SM00896">
    <property type="entry name" value="FDX-ACB"/>
    <property type="match status" value="1"/>
</dbReference>
<accession>A0A255Z347</accession>
<dbReference type="InterPro" id="IPR033714">
    <property type="entry name" value="tRNA_bind_bactPheRS"/>
</dbReference>
<keyword evidence="6 15" id="KW-0436">Ligase</keyword>
<keyword evidence="9 15" id="KW-0067">ATP-binding</keyword>
<protein>
    <recommendedName>
        <fullName evidence="15">Phenylalanine--tRNA ligase beta subunit</fullName>
        <ecNumber evidence="15">6.1.1.20</ecNumber>
    </recommendedName>
    <alternativeName>
        <fullName evidence="15">Phenylalanyl-tRNA synthetase beta subunit</fullName>
        <shortName evidence="15">PheRS</shortName>
    </alternativeName>
</protein>
<dbReference type="SUPFAM" id="SSF50249">
    <property type="entry name" value="Nucleic acid-binding proteins"/>
    <property type="match status" value="1"/>
</dbReference>
<dbReference type="CDD" id="cd00769">
    <property type="entry name" value="PheRS_beta_core"/>
    <property type="match status" value="1"/>
</dbReference>
<dbReference type="PROSITE" id="PS51483">
    <property type="entry name" value="B5"/>
    <property type="match status" value="1"/>
</dbReference>
<organism evidence="20 21">
    <name type="scientific">Niveispirillum lacus</name>
    <dbReference type="NCBI Taxonomy" id="1981099"/>
    <lineage>
        <taxon>Bacteria</taxon>
        <taxon>Pseudomonadati</taxon>
        <taxon>Pseudomonadota</taxon>
        <taxon>Alphaproteobacteria</taxon>
        <taxon>Rhodospirillales</taxon>
        <taxon>Azospirillaceae</taxon>
        <taxon>Niveispirillum</taxon>
    </lineage>
</organism>
<feature type="binding site" evidence="15">
    <location>
        <position position="462"/>
    </location>
    <ligand>
        <name>Mg(2+)</name>
        <dbReference type="ChEBI" id="CHEBI:18420"/>
        <note>shared with alpha subunit</note>
    </ligand>
</feature>
<dbReference type="SMART" id="SM00873">
    <property type="entry name" value="B3_4"/>
    <property type="match status" value="1"/>
</dbReference>
<dbReference type="PANTHER" id="PTHR10947:SF0">
    <property type="entry name" value="PHENYLALANINE--TRNA LIGASE BETA SUBUNIT"/>
    <property type="match status" value="1"/>
</dbReference>
<dbReference type="Gene3D" id="3.30.930.10">
    <property type="entry name" value="Bira Bifunctional Protein, Domain 2"/>
    <property type="match status" value="1"/>
</dbReference>
<dbReference type="InterPro" id="IPR005121">
    <property type="entry name" value="Fdx_antiC-bd"/>
</dbReference>
<evidence type="ECO:0000259" key="17">
    <source>
        <dbReference type="PROSITE" id="PS50886"/>
    </source>
</evidence>
<keyword evidence="21" id="KW-1185">Reference proteome</keyword>
<dbReference type="SUPFAM" id="SSF46955">
    <property type="entry name" value="Putative DNA-binding domain"/>
    <property type="match status" value="1"/>
</dbReference>
<dbReference type="Pfam" id="PF17759">
    <property type="entry name" value="tRNA_synthFbeta"/>
    <property type="match status" value="1"/>
</dbReference>
<comment type="catalytic activity">
    <reaction evidence="14 15">
        <text>tRNA(Phe) + L-phenylalanine + ATP = L-phenylalanyl-tRNA(Phe) + AMP + diphosphate + H(+)</text>
        <dbReference type="Rhea" id="RHEA:19413"/>
        <dbReference type="Rhea" id="RHEA-COMP:9668"/>
        <dbReference type="Rhea" id="RHEA-COMP:9699"/>
        <dbReference type="ChEBI" id="CHEBI:15378"/>
        <dbReference type="ChEBI" id="CHEBI:30616"/>
        <dbReference type="ChEBI" id="CHEBI:33019"/>
        <dbReference type="ChEBI" id="CHEBI:58095"/>
        <dbReference type="ChEBI" id="CHEBI:78442"/>
        <dbReference type="ChEBI" id="CHEBI:78531"/>
        <dbReference type="ChEBI" id="CHEBI:456215"/>
        <dbReference type="EC" id="6.1.1.20"/>
    </reaction>
</comment>
<evidence type="ECO:0000256" key="10">
    <source>
        <dbReference type="ARBA" id="ARBA00022842"/>
    </source>
</evidence>
<keyword evidence="4 15" id="KW-0963">Cytoplasm</keyword>
<dbReference type="InterPro" id="IPR002547">
    <property type="entry name" value="tRNA-bd_dom"/>
</dbReference>
<reference evidence="20 21" key="1">
    <citation type="submission" date="2017-07" db="EMBL/GenBank/DDBJ databases">
        <title>Niveispirillum cyanobacteriorum sp. nov., isolated from cyanobacterial aggregates in a eutrophic lake.</title>
        <authorList>
            <person name="Cai H."/>
        </authorList>
    </citation>
    <scope>NUCLEOTIDE SEQUENCE [LARGE SCALE GENOMIC DNA]</scope>
    <source>
        <strain evidence="21">TH1-14</strain>
    </source>
</reference>
<feature type="domain" description="B5" evidence="19">
    <location>
        <begin position="398"/>
        <end position="474"/>
    </location>
</feature>
<dbReference type="PROSITE" id="PS51447">
    <property type="entry name" value="FDX_ACB"/>
    <property type="match status" value="1"/>
</dbReference>
<dbReference type="SUPFAM" id="SSF54991">
    <property type="entry name" value="Anticodon-binding domain of PheRS"/>
    <property type="match status" value="1"/>
</dbReference>
<dbReference type="Gene3D" id="3.30.56.10">
    <property type="match status" value="2"/>
</dbReference>
<dbReference type="GO" id="GO:0000287">
    <property type="term" value="F:magnesium ion binding"/>
    <property type="evidence" value="ECO:0007669"/>
    <property type="project" value="UniProtKB-UniRule"/>
</dbReference>
<dbReference type="PROSITE" id="PS50886">
    <property type="entry name" value="TRBD"/>
    <property type="match status" value="1"/>
</dbReference>
<comment type="cofactor">
    <cofactor evidence="15">
        <name>Mg(2+)</name>
        <dbReference type="ChEBI" id="CHEBI:18420"/>
    </cofactor>
    <text evidence="15">Binds 2 magnesium ions per tetramer.</text>
</comment>
<comment type="caution">
    <text evidence="20">The sequence shown here is derived from an EMBL/GenBank/DDBJ whole genome shotgun (WGS) entry which is preliminary data.</text>
</comment>
<dbReference type="GO" id="GO:0005524">
    <property type="term" value="F:ATP binding"/>
    <property type="evidence" value="ECO:0007669"/>
    <property type="project" value="UniProtKB-UniRule"/>
</dbReference>
<evidence type="ECO:0000256" key="14">
    <source>
        <dbReference type="ARBA" id="ARBA00049255"/>
    </source>
</evidence>
<dbReference type="Proteomes" id="UP000216998">
    <property type="component" value="Unassembled WGS sequence"/>
</dbReference>
<dbReference type="GO" id="GO:0009328">
    <property type="term" value="C:phenylalanine-tRNA ligase complex"/>
    <property type="evidence" value="ECO:0007669"/>
    <property type="project" value="TreeGrafter"/>
</dbReference>
<evidence type="ECO:0000256" key="5">
    <source>
        <dbReference type="ARBA" id="ARBA00022555"/>
    </source>
</evidence>
<dbReference type="Pfam" id="PF03147">
    <property type="entry name" value="FDX-ACB"/>
    <property type="match status" value="1"/>
</dbReference>
<dbReference type="InterPro" id="IPR012340">
    <property type="entry name" value="NA-bd_OB-fold"/>
</dbReference>
<feature type="domain" description="TRNA-binding" evidence="17">
    <location>
        <begin position="39"/>
        <end position="149"/>
    </location>
</feature>
<evidence type="ECO:0000256" key="1">
    <source>
        <dbReference type="ARBA" id="ARBA00004496"/>
    </source>
</evidence>
<keyword evidence="5 16" id="KW-0820">tRNA-binding</keyword>
<dbReference type="AlphaFoldDB" id="A0A255Z347"/>
<evidence type="ECO:0000256" key="13">
    <source>
        <dbReference type="ARBA" id="ARBA00023146"/>
    </source>
</evidence>
<dbReference type="RefSeq" id="WP_094455787.1">
    <property type="nucleotide sequence ID" value="NZ_NOXU01000026.1"/>
</dbReference>
<evidence type="ECO:0000256" key="11">
    <source>
        <dbReference type="ARBA" id="ARBA00022884"/>
    </source>
</evidence>
<evidence type="ECO:0000259" key="18">
    <source>
        <dbReference type="PROSITE" id="PS51447"/>
    </source>
</evidence>
<evidence type="ECO:0000313" key="21">
    <source>
        <dbReference type="Proteomes" id="UP000216998"/>
    </source>
</evidence>
<dbReference type="Gene3D" id="2.40.50.140">
    <property type="entry name" value="Nucleic acid-binding proteins"/>
    <property type="match status" value="1"/>
</dbReference>
<dbReference type="InterPro" id="IPR020825">
    <property type="entry name" value="Phe-tRNA_synthase-like_B3/B4"/>
</dbReference>
<dbReference type="InterPro" id="IPR045864">
    <property type="entry name" value="aa-tRNA-synth_II/BPL/LPL"/>
</dbReference>
<proteinExistence type="inferred from homology"/>
<dbReference type="InterPro" id="IPR005147">
    <property type="entry name" value="tRNA_synthase_B5-dom"/>
</dbReference>
<dbReference type="FunFam" id="2.40.50.140:FF:000045">
    <property type="entry name" value="Phenylalanine--tRNA ligase beta subunit"/>
    <property type="match status" value="1"/>
</dbReference>
<dbReference type="Pfam" id="PF03484">
    <property type="entry name" value="B5"/>
    <property type="match status" value="1"/>
</dbReference>
<dbReference type="NCBIfam" id="TIGR00472">
    <property type="entry name" value="pheT_bact"/>
    <property type="match status" value="1"/>
</dbReference>
<evidence type="ECO:0000313" key="20">
    <source>
        <dbReference type="EMBL" id="OYQ35315.1"/>
    </source>
</evidence>
<keyword evidence="7 15" id="KW-0479">Metal-binding</keyword>
<evidence type="ECO:0000256" key="16">
    <source>
        <dbReference type="PROSITE-ProRule" id="PRU00209"/>
    </source>
</evidence>
<dbReference type="PANTHER" id="PTHR10947">
    <property type="entry name" value="PHENYLALANYL-TRNA SYNTHETASE BETA CHAIN AND LEUCINE-RICH REPEAT-CONTAINING PROTEIN 47"/>
    <property type="match status" value="1"/>
</dbReference>
<dbReference type="OrthoDB" id="9805455at2"/>
<keyword evidence="12 15" id="KW-0648">Protein biosynthesis</keyword>
<dbReference type="InterPro" id="IPR009061">
    <property type="entry name" value="DNA-bd_dom_put_sf"/>
</dbReference>
<feature type="binding site" evidence="15">
    <location>
        <position position="461"/>
    </location>
    <ligand>
        <name>Mg(2+)</name>
        <dbReference type="ChEBI" id="CHEBI:18420"/>
        <note>shared with alpha subunit</note>
    </ligand>
</feature>
<evidence type="ECO:0000256" key="2">
    <source>
        <dbReference type="ARBA" id="ARBA00008653"/>
    </source>
</evidence>
<comment type="subcellular location">
    <subcellularLocation>
        <location evidence="1 15">Cytoplasm</location>
    </subcellularLocation>
</comment>
<dbReference type="Gene3D" id="3.50.40.10">
    <property type="entry name" value="Phenylalanyl-trna Synthetase, Chain B, domain 3"/>
    <property type="match status" value="1"/>
</dbReference>
<evidence type="ECO:0000256" key="15">
    <source>
        <dbReference type="HAMAP-Rule" id="MF_00283"/>
    </source>
</evidence>
<dbReference type="InterPro" id="IPR041616">
    <property type="entry name" value="PheRS_beta_core"/>
</dbReference>
<evidence type="ECO:0000256" key="12">
    <source>
        <dbReference type="ARBA" id="ARBA00022917"/>
    </source>
</evidence>
<dbReference type="InterPro" id="IPR045060">
    <property type="entry name" value="Phe-tRNA-ligase_IIc_bsu"/>
</dbReference>
<name>A0A255Z347_9PROT</name>
<evidence type="ECO:0000256" key="3">
    <source>
        <dbReference type="ARBA" id="ARBA00011209"/>
    </source>
</evidence>
<evidence type="ECO:0000256" key="9">
    <source>
        <dbReference type="ARBA" id="ARBA00022840"/>
    </source>
</evidence>
<feature type="binding site" evidence="15">
    <location>
        <position position="452"/>
    </location>
    <ligand>
        <name>Mg(2+)</name>
        <dbReference type="ChEBI" id="CHEBI:18420"/>
        <note>shared with alpha subunit</note>
    </ligand>
</feature>
<evidence type="ECO:0000256" key="4">
    <source>
        <dbReference type="ARBA" id="ARBA00022490"/>
    </source>
</evidence>
<dbReference type="Pfam" id="PF01588">
    <property type="entry name" value="tRNA_bind"/>
    <property type="match status" value="1"/>
</dbReference>
<comment type="subunit">
    <text evidence="3 15">Tetramer of two alpha and two beta subunits.</text>
</comment>
<dbReference type="InterPro" id="IPR036690">
    <property type="entry name" value="Fdx_antiC-bd_sf"/>
</dbReference>
<evidence type="ECO:0000256" key="7">
    <source>
        <dbReference type="ARBA" id="ARBA00022723"/>
    </source>
</evidence>
<keyword evidence="11 16" id="KW-0694">RNA-binding</keyword>
<dbReference type="Gene3D" id="3.30.70.380">
    <property type="entry name" value="Ferrodoxin-fold anticodon-binding domain"/>
    <property type="match status" value="1"/>
</dbReference>
<dbReference type="GO" id="GO:0004826">
    <property type="term" value="F:phenylalanine-tRNA ligase activity"/>
    <property type="evidence" value="ECO:0007669"/>
    <property type="project" value="UniProtKB-UniRule"/>
</dbReference>
<sequence length="797" mass="84026">MKFTLSWLKTHLDTDATLDQITDALTALGLEVEGVEDRGAALSAFRIAHVVSAEKHPNADKLRLCMVDTGAGEPVQVVCGAPNARAGIKVVFAAPGTVIPVSGDTLSIGTIRGVESRGMMCSERELLLSDEHNGIIELPEDAPVGGSFADWRGLSDPVIEIALTPDRVDCAGVRGVARDLAASGLGTLKPLAPMRVTPAFDNPLKVNLDHPGCPQIAFRLIRGVKNGPSPKWLADRLLAVGLRPISALVDITNYFSLDLCRPLHVFDAAKLSGGITLKPTAEGDTLLALNGKEYAVPAGLIGIYDDAKMISMAGVMGGETTGVTADTTDVVLEVATFEPVRVAEAGRALQLDSDARYRFERGVDPANILEKVELATALILELCGGSAGAVSLTGAEPAWQRTLTLRPARVAALGGVDVPVDEQVRILSVLGFTVTRRDDGVLVADVPSWRRDVEGEADLVEEVLRVNGFDKIPATPLPREVGTPAPALSNDQRRRFNARRAAAERGLLESVTWSFVDPKVAALFDGDKDELRLLNPISADLAVMRPSILGTLVPAAGRNAAKGFKDVGLFEVGPAFRDGSETGQDLVVAGVRAGAAVLRNWSKGERPVDAFDVKGDALAILEAAGAPVANLQVTRDAPGWYHPGRSGSFRLGPTVLGRFGELHPALLEALDVSGPVVAFELFLDAVPAPKKKGGTAKPLLVLSPFQPVDRDFAFLVANSTDSDRLVKAAKGADKALISDVSIFDIYEGKGVEPGFKSVALSVKLQPVDKTLTDKEIEDVAAKVVAAVAKATGASLRG</sequence>
<keyword evidence="8 15" id="KW-0547">Nucleotide-binding</keyword>